<dbReference type="InterPro" id="IPR004839">
    <property type="entry name" value="Aminotransferase_I/II_large"/>
</dbReference>
<feature type="modified residue" description="N6-(pyridoxal phosphate)lysine" evidence="12">
    <location>
        <position position="205"/>
    </location>
</feature>
<protein>
    <recommendedName>
        <fullName evidence="12">Histidinol-phosphate aminotransferase</fullName>
        <ecNumber evidence="12">2.6.1.9</ecNumber>
    </recommendedName>
    <alternativeName>
        <fullName evidence="12">Imidazole acetol-phosphate transaminase</fullName>
    </alternativeName>
</protein>
<dbReference type="InterPro" id="IPR015421">
    <property type="entry name" value="PyrdxlP-dep_Trfase_major"/>
</dbReference>
<reference evidence="14" key="2">
    <citation type="submission" date="2021-04" db="EMBL/GenBank/DDBJ databases">
        <authorList>
            <person name="Gilroy R."/>
        </authorList>
    </citation>
    <scope>NUCLEOTIDE SEQUENCE</scope>
    <source>
        <strain evidence="14">ChiGjej6B6-14162</strain>
    </source>
</reference>
<evidence type="ECO:0000313" key="14">
    <source>
        <dbReference type="EMBL" id="HIX74366.1"/>
    </source>
</evidence>
<dbReference type="PANTHER" id="PTHR42885">
    <property type="entry name" value="HISTIDINOL-PHOSPHATE AMINOTRANSFERASE-RELATED"/>
    <property type="match status" value="1"/>
</dbReference>
<dbReference type="NCBIfam" id="TIGR01141">
    <property type="entry name" value="hisC"/>
    <property type="match status" value="1"/>
</dbReference>
<comment type="subunit">
    <text evidence="5 12">Homodimer.</text>
</comment>
<dbReference type="GO" id="GO:0030170">
    <property type="term" value="F:pyridoxal phosphate binding"/>
    <property type="evidence" value="ECO:0007669"/>
    <property type="project" value="InterPro"/>
</dbReference>
<comment type="catalytic activity">
    <reaction evidence="11 12">
        <text>L-histidinol phosphate + 2-oxoglutarate = 3-(imidazol-4-yl)-2-oxopropyl phosphate + L-glutamate</text>
        <dbReference type="Rhea" id="RHEA:23744"/>
        <dbReference type="ChEBI" id="CHEBI:16810"/>
        <dbReference type="ChEBI" id="CHEBI:29985"/>
        <dbReference type="ChEBI" id="CHEBI:57766"/>
        <dbReference type="ChEBI" id="CHEBI:57980"/>
        <dbReference type="EC" id="2.6.1.9"/>
    </reaction>
</comment>
<evidence type="ECO:0000313" key="15">
    <source>
        <dbReference type="Proteomes" id="UP000886740"/>
    </source>
</evidence>
<dbReference type="EC" id="2.6.1.9" evidence="12"/>
<keyword evidence="6 12" id="KW-0032">Aminotransferase</keyword>
<dbReference type="PANTHER" id="PTHR42885:SF2">
    <property type="entry name" value="HISTIDINOL-PHOSPHATE AMINOTRANSFERASE"/>
    <property type="match status" value="1"/>
</dbReference>
<dbReference type="CDD" id="cd00609">
    <property type="entry name" value="AAT_like"/>
    <property type="match status" value="1"/>
</dbReference>
<evidence type="ECO:0000256" key="8">
    <source>
        <dbReference type="ARBA" id="ARBA00022679"/>
    </source>
</evidence>
<dbReference type="InterPro" id="IPR015424">
    <property type="entry name" value="PyrdxlP-dep_Trfase"/>
</dbReference>
<keyword evidence="9 12" id="KW-0663">Pyridoxal phosphate</keyword>
<dbReference type="InterPro" id="IPR001917">
    <property type="entry name" value="Aminotrans_II_pyridoxalP_BS"/>
</dbReference>
<dbReference type="Proteomes" id="UP000886740">
    <property type="component" value="Unassembled WGS sequence"/>
</dbReference>
<evidence type="ECO:0000256" key="7">
    <source>
        <dbReference type="ARBA" id="ARBA00022605"/>
    </source>
</evidence>
<comment type="caution">
    <text evidence="14">The sequence shown here is derived from an EMBL/GenBank/DDBJ whole genome shotgun (WGS) entry which is preliminary data.</text>
</comment>
<comment type="pathway">
    <text evidence="2 12">Amino-acid biosynthesis; L-histidine biosynthesis; L-histidine from 5-phospho-alpha-D-ribose 1-diphosphate: step 7/9.</text>
</comment>
<keyword evidence="10 12" id="KW-0368">Histidine biosynthesis</keyword>
<comment type="cofactor">
    <cofactor evidence="1 12">
        <name>pyridoxal 5'-phosphate</name>
        <dbReference type="ChEBI" id="CHEBI:597326"/>
    </cofactor>
</comment>
<dbReference type="InterPro" id="IPR005861">
    <property type="entry name" value="HisP_aminotrans"/>
</dbReference>
<dbReference type="Gene3D" id="3.40.640.10">
    <property type="entry name" value="Type I PLP-dependent aspartate aminotransferase-like (Major domain)"/>
    <property type="match status" value="1"/>
</dbReference>
<dbReference type="InterPro" id="IPR015422">
    <property type="entry name" value="PyrdxlP-dep_Trfase_small"/>
</dbReference>
<dbReference type="PROSITE" id="PS00599">
    <property type="entry name" value="AA_TRANSFER_CLASS_2"/>
    <property type="match status" value="1"/>
</dbReference>
<evidence type="ECO:0000256" key="6">
    <source>
        <dbReference type="ARBA" id="ARBA00022576"/>
    </source>
</evidence>
<dbReference type="GO" id="GO:0000105">
    <property type="term" value="P:L-histidine biosynthetic process"/>
    <property type="evidence" value="ECO:0007669"/>
    <property type="project" value="UniProtKB-UniRule"/>
</dbReference>
<evidence type="ECO:0000256" key="10">
    <source>
        <dbReference type="ARBA" id="ARBA00023102"/>
    </source>
</evidence>
<sequence length="342" mass="38382">MRELRELVRPNVWNLKPYSSARDEFHGEASVFLDANENPWNSPYNRYPDPMQWALKSRISVLKEVPSASIFLGNGSDEAIDLVIRVFCEPAKDEILSIAPSYGMYEVSAEVNNVAFRKVMLDERFQLDAEALLREVRPETKVIFLCSPNNPSGNLLDREAVCRVIESFDGIVVVDEAYIDFAGVPSFTHELPDYPNLVILQTLSKAWGAAGIRLGMAFASPEIIGLMNKMKYPYNVNQLTQEKALELLADTNRFQEQLFKILSERERLAGELAALGLKVYPSDANFLLVEVGDANGMYDYLVNRGVIVRNRNSVAKCLGCLRITVGTPDENNQLLDGIKARL</sequence>
<feature type="domain" description="Aminotransferase class I/classII large" evidence="13">
    <location>
        <begin position="49"/>
        <end position="337"/>
    </location>
</feature>
<evidence type="ECO:0000256" key="1">
    <source>
        <dbReference type="ARBA" id="ARBA00001933"/>
    </source>
</evidence>
<dbReference type="EMBL" id="DXEL01000037">
    <property type="protein sequence ID" value="HIX74366.1"/>
    <property type="molecule type" value="Genomic_DNA"/>
</dbReference>
<evidence type="ECO:0000256" key="2">
    <source>
        <dbReference type="ARBA" id="ARBA00005011"/>
    </source>
</evidence>
<evidence type="ECO:0000256" key="5">
    <source>
        <dbReference type="ARBA" id="ARBA00011738"/>
    </source>
</evidence>
<name>A0A9D2BFJ5_9BACT</name>
<evidence type="ECO:0000259" key="13">
    <source>
        <dbReference type="Pfam" id="PF00155"/>
    </source>
</evidence>
<dbReference type="SUPFAM" id="SSF53383">
    <property type="entry name" value="PLP-dependent transferases"/>
    <property type="match status" value="1"/>
</dbReference>
<comment type="pathway">
    <text evidence="3">Lipid metabolism.</text>
</comment>
<evidence type="ECO:0000256" key="3">
    <source>
        <dbReference type="ARBA" id="ARBA00005189"/>
    </source>
</evidence>
<accession>A0A9D2BFJ5</accession>
<evidence type="ECO:0000256" key="12">
    <source>
        <dbReference type="HAMAP-Rule" id="MF_01023"/>
    </source>
</evidence>
<dbReference type="HAMAP" id="MF_01023">
    <property type="entry name" value="HisC_aminotrans_2"/>
    <property type="match status" value="1"/>
</dbReference>
<keyword evidence="8 12" id="KW-0808">Transferase</keyword>
<organism evidence="14 15">
    <name type="scientific">Candidatus Parabacteroides intestinipullorum</name>
    <dbReference type="NCBI Taxonomy" id="2838723"/>
    <lineage>
        <taxon>Bacteria</taxon>
        <taxon>Pseudomonadati</taxon>
        <taxon>Bacteroidota</taxon>
        <taxon>Bacteroidia</taxon>
        <taxon>Bacteroidales</taxon>
        <taxon>Tannerellaceae</taxon>
        <taxon>Parabacteroides</taxon>
    </lineage>
</organism>
<evidence type="ECO:0000256" key="4">
    <source>
        <dbReference type="ARBA" id="ARBA00007970"/>
    </source>
</evidence>
<gene>
    <name evidence="12 14" type="primary">hisC</name>
    <name evidence="14" type="ORF">H9977_04960</name>
</gene>
<dbReference type="GO" id="GO:0004400">
    <property type="term" value="F:histidinol-phosphate transaminase activity"/>
    <property type="evidence" value="ECO:0007669"/>
    <property type="project" value="UniProtKB-UniRule"/>
</dbReference>
<proteinExistence type="inferred from homology"/>
<evidence type="ECO:0000256" key="11">
    <source>
        <dbReference type="ARBA" id="ARBA00047481"/>
    </source>
</evidence>
<reference evidence="14" key="1">
    <citation type="journal article" date="2021" name="PeerJ">
        <title>Extensive microbial diversity within the chicken gut microbiome revealed by metagenomics and culture.</title>
        <authorList>
            <person name="Gilroy R."/>
            <person name="Ravi A."/>
            <person name="Getino M."/>
            <person name="Pursley I."/>
            <person name="Horton D.L."/>
            <person name="Alikhan N.F."/>
            <person name="Baker D."/>
            <person name="Gharbi K."/>
            <person name="Hall N."/>
            <person name="Watson M."/>
            <person name="Adriaenssens E.M."/>
            <person name="Foster-Nyarko E."/>
            <person name="Jarju S."/>
            <person name="Secka A."/>
            <person name="Antonio M."/>
            <person name="Oren A."/>
            <person name="Chaudhuri R.R."/>
            <person name="La Ragione R."/>
            <person name="Hildebrand F."/>
            <person name="Pallen M.J."/>
        </authorList>
    </citation>
    <scope>NUCLEOTIDE SEQUENCE</scope>
    <source>
        <strain evidence="14">ChiGjej6B6-14162</strain>
    </source>
</reference>
<dbReference type="Gene3D" id="3.90.1150.10">
    <property type="entry name" value="Aspartate Aminotransferase, domain 1"/>
    <property type="match status" value="1"/>
</dbReference>
<keyword evidence="7 12" id="KW-0028">Amino-acid biosynthesis</keyword>
<dbReference type="Pfam" id="PF00155">
    <property type="entry name" value="Aminotran_1_2"/>
    <property type="match status" value="1"/>
</dbReference>
<dbReference type="AlphaFoldDB" id="A0A9D2BFJ5"/>
<evidence type="ECO:0000256" key="9">
    <source>
        <dbReference type="ARBA" id="ARBA00022898"/>
    </source>
</evidence>
<comment type="similarity">
    <text evidence="4 12">Belongs to the class-II pyridoxal-phosphate-dependent aminotransferase family. Histidinol-phosphate aminotransferase subfamily.</text>
</comment>